<proteinExistence type="predicted"/>
<name>A0A839DW36_9PSEU</name>
<protein>
    <submittedName>
        <fullName evidence="1">Uncharacterized protein</fullName>
    </submittedName>
</protein>
<dbReference type="AlphaFoldDB" id="A0A839DW36"/>
<dbReference type="Proteomes" id="UP000569329">
    <property type="component" value="Unassembled WGS sequence"/>
</dbReference>
<evidence type="ECO:0000313" key="1">
    <source>
        <dbReference type="EMBL" id="MBA8825110.1"/>
    </source>
</evidence>
<evidence type="ECO:0000313" key="2">
    <source>
        <dbReference type="Proteomes" id="UP000569329"/>
    </source>
</evidence>
<keyword evidence="2" id="KW-1185">Reference proteome</keyword>
<comment type="caution">
    <text evidence="1">The sequence shown here is derived from an EMBL/GenBank/DDBJ whole genome shotgun (WGS) entry which is preliminary data.</text>
</comment>
<accession>A0A839DW36</accession>
<dbReference type="EMBL" id="JACGWZ010000003">
    <property type="protein sequence ID" value="MBA8825110.1"/>
    <property type="molecule type" value="Genomic_DNA"/>
</dbReference>
<sequence length="73" mass="7731">MDDSDSEAPDSESPARGPNTVCFSCGGFRKVSEPRVYVIQATSDTRTGMSMGEWRDCPHCGGTGHLSGLVPPV</sequence>
<gene>
    <name evidence="1" type="ORF">FHX42_002461</name>
</gene>
<organism evidence="1 2">
    <name type="scientific">Halosaccharopolyspora lacisalsi</name>
    <dbReference type="NCBI Taxonomy" id="1000566"/>
    <lineage>
        <taxon>Bacteria</taxon>
        <taxon>Bacillati</taxon>
        <taxon>Actinomycetota</taxon>
        <taxon>Actinomycetes</taxon>
        <taxon>Pseudonocardiales</taxon>
        <taxon>Pseudonocardiaceae</taxon>
        <taxon>Halosaccharopolyspora</taxon>
    </lineage>
</organism>
<reference evidence="1 2" key="1">
    <citation type="submission" date="2020-07" db="EMBL/GenBank/DDBJ databases">
        <title>Sequencing the genomes of 1000 actinobacteria strains.</title>
        <authorList>
            <person name="Klenk H.-P."/>
        </authorList>
    </citation>
    <scope>NUCLEOTIDE SEQUENCE [LARGE SCALE GENOMIC DNA]</scope>
    <source>
        <strain evidence="1 2">DSM 45975</strain>
    </source>
</reference>
<dbReference type="RefSeq" id="WP_182544344.1">
    <property type="nucleotide sequence ID" value="NZ_JACGWZ010000003.1"/>
</dbReference>